<proteinExistence type="predicted"/>
<evidence type="ECO:0000313" key="3">
    <source>
        <dbReference type="Proteomes" id="UP000631114"/>
    </source>
</evidence>
<protein>
    <submittedName>
        <fullName evidence="2">Uncharacterized protein</fullName>
    </submittedName>
</protein>
<evidence type="ECO:0000256" key="1">
    <source>
        <dbReference type="SAM" id="MobiDB-lite"/>
    </source>
</evidence>
<name>A0A835HYM0_9MAGN</name>
<dbReference type="AlphaFoldDB" id="A0A835HYM0"/>
<feature type="region of interest" description="Disordered" evidence="1">
    <location>
        <begin position="165"/>
        <end position="197"/>
    </location>
</feature>
<accession>A0A835HYM0</accession>
<dbReference type="EMBL" id="JADFTS010000005">
    <property type="protein sequence ID" value="KAF9605743.1"/>
    <property type="molecule type" value="Genomic_DNA"/>
</dbReference>
<comment type="caution">
    <text evidence="2">The sequence shown here is derived from an EMBL/GenBank/DDBJ whole genome shotgun (WGS) entry which is preliminary data.</text>
</comment>
<evidence type="ECO:0000313" key="2">
    <source>
        <dbReference type="EMBL" id="KAF9605743.1"/>
    </source>
</evidence>
<keyword evidence="3" id="KW-1185">Reference proteome</keyword>
<dbReference type="OrthoDB" id="1916120at2759"/>
<dbReference type="Proteomes" id="UP000631114">
    <property type="component" value="Unassembled WGS sequence"/>
</dbReference>
<dbReference type="PANTHER" id="PTHR35278:SF4">
    <property type="entry name" value="TRANSMEMBRANE PROTEIN"/>
    <property type="match status" value="1"/>
</dbReference>
<reference evidence="2 3" key="1">
    <citation type="submission" date="2020-10" db="EMBL/GenBank/DDBJ databases">
        <title>The Coptis chinensis genome and diversification of protoberbering-type alkaloids.</title>
        <authorList>
            <person name="Wang B."/>
            <person name="Shu S."/>
            <person name="Song C."/>
            <person name="Liu Y."/>
        </authorList>
    </citation>
    <scope>NUCLEOTIDE SEQUENCE [LARGE SCALE GENOMIC DNA]</scope>
    <source>
        <strain evidence="2">HL-2020</strain>
        <tissue evidence="2">Leaf</tissue>
    </source>
</reference>
<gene>
    <name evidence="2" type="ORF">IFM89_018139</name>
</gene>
<dbReference type="PANTHER" id="PTHR35278">
    <property type="entry name" value="TRANSMEMBRANE PROTEIN-RELATED"/>
    <property type="match status" value="1"/>
</dbReference>
<sequence length="216" mass="24990">MGSAVSKAANGIGSLIGNAFTAPIKTIFGGSCENMGHSLFHPESVCFKYREIGAALMFSYLLLKLGLIQCIVRSLCKMGWAACETYCLAMEDITCFLWHKLKNTKRVHRGRRHLKDVEEGYSSTEGDELSSYYGGRNVIRRRRSTRERRKAWMWRSLHPMSYRSKDRYSSRGHHHDVHLKTNEVSVHLKGGHRRNSRQLQVRRGGNFKLYKRRIKR</sequence>
<organism evidence="2 3">
    <name type="scientific">Coptis chinensis</name>
    <dbReference type="NCBI Taxonomy" id="261450"/>
    <lineage>
        <taxon>Eukaryota</taxon>
        <taxon>Viridiplantae</taxon>
        <taxon>Streptophyta</taxon>
        <taxon>Embryophyta</taxon>
        <taxon>Tracheophyta</taxon>
        <taxon>Spermatophyta</taxon>
        <taxon>Magnoliopsida</taxon>
        <taxon>Ranunculales</taxon>
        <taxon>Ranunculaceae</taxon>
        <taxon>Coptidoideae</taxon>
        <taxon>Coptis</taxon>
    </lineage>
</organism>